<reference evidence="1 2" key="1">
    <citation type="submission" date="2018-05" db="EMBL/GenBank/DDBJ databases">
        <title>Genomic analysis of Gracilibacillus dipsosauri DD1 reveals novel features of a salt-tolerant amylase.</title>
        <authorList>
            <person name="Deutch C.E."/>
            <person name="Yang S."/>
        </authorList>
    </citation>
    <scope>NUCLEOTIDE SEQUENCE [LARGE SCALE GENOMIC DNA]</scope>
    <source>
        <strain evidence="1 2">DD1</strain>
    </source>
</reference>
<organism evidence="1 2">
    <name type="scientific">Gracilibacillus dipsosauri</name>
    <dbReference type="NCBI Taxonomy" id="178340"/>
    <lineage>
        <taxon>Bacteria</taxon>
        <taxon>Bacillati</taxon>
        <taxon>Bacillota</taxon>
        <taxon>Bacilli</taxon>
        <taxon>Bacillales</taxon>
        <taxon>Bacillaceae</taxon>
        <taxon>Gracilibacillus</taxon>
    </lineage>
</organism>
<evidence type="ECO:0000313" key="2">
    <source>
        <dbReference type="Proteomes" id="UP000245624"/>
    </source>
</evidence>
<name>A0A317KUI3_9BACI</name>
<gene>
    <name evidence="1" type="ORF">DLJ74_18190</name>
</gene>
<evidence type="ECO:0008006" key="3">
    <source>
        <dbReference type="Google" id="ProtNLM"/>
    </source>
</evidence>
<keyword evidence="2" id="KW-1185">Reference proteome</keyword>
<dbReference type="OrthoDB" id="2967651at2"/>
<dbReference type="Proteomes" id="UP000245624">
    <property type="component" value="Unassembled WGS sequence"/>
</dbReference>
<sequence>MLITAIIGLAILALIVQWLYVRYVPIKGIPCLDFHKEDSMENVLLDIRDYQQASNDKIHDAVVMPVPYLHRYYQEIPRRSLHIIASDHLEKNVAIRFLKNKGFHIKGYSLTNGKCKDKFGKLA</sequence>
<evidence type="ECO:0000313" key="1">
    <source>
        <dbReference type="EMBL" id="PWU66804.1"/>
    </source>
</evidence>
<dbReference type="EMBL" id="QGTD01000020">
    <property type="protein sequence ID" value="PWU66804.1"/>
    <property type="molecule type" value="Genomic_DNA"/>
</dbReference>
<dbReference type="AlphaFoldDB" id="A0A317KUI3"/>
<accession>A0A317KUI3</accession>
<proteinExistence type="predicted"/>
<protein>
    <recommendedName>
        <fullName evidence="3">Sulfurtransferase</fullName>
    </recommendedName>
</protein>
<comment type="caution">
    <text evidence="1">The sequence shown here is derived from an EMBL/GenBank/DDBJ whole genome shotgun (WGS) entry which is preliminary data.</text>
</comment>
<dbReference type="RefSeq" id="WP_054861362.1">
    <property type="nucleotide sequence ID" value="NZ_JAJUIE010000005.1"/>
</dbReference>